<keyword evidence="3" id="KW-1003">Cell membrane</keyword>
<evidence type="ECO:0000313" key="12">
    <source>
        <dbReference type="EMBL" id="MDF3838561.1"/>
    </source>
</evidence>
<reference evidence="12 13" key="1">
    <citation type="submission" date="2023-03" db="EMBL/GenBank/DDBJ databases">
        <title>Draft assemblies of triclosan tolerant bacteria isolated from returned activated sludge.</title>
        <authorList>
            <person name="Van Hamelsveld S."/>
        </authorList>
    </citation>
    <scope>NUCLEOTIDE SEQUENCE [LARGE SCALE GENOMIC DNA]</scope>
    <source>
        <strain evidence="12 13">GW210010_S58</strain>
    </source>
</reference>
<dbReference type="InterPro" id="IPR045584">
    <property type="entry name" value="Pilin-like"/>
</dbReference>
<keyword evidence="7" id="KW-1133">Transmembrane helix</keyword>
<protein>
    <recommendedName>
        <fullName evidence="2">Type II secretion system protein H</fullName>
    </recommendedName>
    <alternativeName>
        <fullName evidence="10">General secretion pathway protein H</fullName>
    </alternativeName>
</protein>
<name>A0ABT6B103_9BURK</name>
<dbReference type="SUPFAM" id="SSF54523">
    <property type="entry name" value="Pili subunits"/>
    <property type="match status" value="1"/>
</dbReference>
<comment type="subcellular location">
    <subcellularLocation>
        <location evidence="1">Cell inner membrane</location>
        <topology evidence="1">Single-pass membrane protein</topology>
    </subcellularLocation>
</comment>
<evidence type="ECO:0000259" key="11">
    <source>
        <dbReference type="Pfam" id="PF12019"/>
    </source>
</evidence>
<sequence length="196" mass="20515">MPGHRHPCRGMTLAELLTCLAVLAILAAAAYPSWQRLLARQQVVLAADRLAGSLALARAAAVARRAEVILAPLPGEATLDRGWRLALAPGSSTAAEPSAPGGSQTDWQEGSLLAVVELHSACLRIALRSTAQGNNTLRMTAVGYSRSEQGGFLAATFTVTCQGEQRQLRLGAHGRVRLCTPGQDTDCDGLAQTAPP</sequence>
<evidence type="ECO:0000256" key="2">
    <source>
        <dbReference type="ARBA" id="ARBA00021549"/>
    </source>
</evidence>
<dbReference type="InterPro" id="IPR022346">
    <property type="entry name" value="T2SS_GspH"/>
</dbReference>
<accession>A0ABT6B103</accession>
<feature type="domain" description="General secretion pathway GspH" evidence="11">
    <location>
        <begin position="46"/>
        <end position="170"/>
    </location>
</feature>
<evidence type="ECO:0000313" key="13">
    <source>
        <dbReference type="Proteomes" id="UP001216674"/>
    </source>
</evidence>
<evidence type="ECO:0000256" key="6">
    <source>
        <dbReference type="ARBA" id="ARBA00022692"/>
    </source>
</evidence>
<keyword evidence="13" id="KW-1185">Reference proteome</keyword>
<proteinExistence type="inferred from homology"/>
<dbReference type="Gene3D" id="3.55.40.10">
    <property type="entry name" value="minor pseudopilin epsh domain"/>
    <property type="match status" value="1"/>
</dbReference>
<keyword evidence="4" id="KW-0488">Methylation</keyword>
<evidence type="ECO:0000256" key="8">
    <source>
        <dbReference type="ARBA" id="ARBA00023136"/>
    </source>
</evidence>
<keyword evidence="5" id="KW-0997">Cell inner membrane</keyword>
<evidence type="ECO:0000256" key="3">
    <source>
        <dbReference type="ARBA" id="ARBA00022475"/>
    </source>
</evidence>
<dbReference type="InterPro" id="IPR012902">
    <property type="entry name" value="N_methyl_site"/>
</dbReference>
<comment type="similarity">
    <text evidence="9">Belongs to the GSP H family.</text>
</comment>
<evidence type="ECO:0000256" key="1">
    <source>
        <dbReference type="ARBA" id="ARBA00004377"/>
    </source>
</evidence>
<comment type="caution">
    <text evidence="12">The sequence shown here is derived from an EMBL/GenBank/DDBJ whole genome shotgun (WGS) entry which is preliminary data.</text>
</comment>
<dbReference type="Pfam" id="PF12019">
    <property type="entry name" value="GspH"/>
    <property type="match status" value="1"/>
</dbReference>
<evidence type="ECO:0000256" key="10">
    <source>
        <dbReference type="ARBA" id="ARBA00030775"/>
    </source>
</evidence>
<keyword evidence="6" id="KW-0812">Transmembrane</keyword>
<evidence type="ECO:0000256" key="7">
    <source>
        <dbReference type="ARBA" id="ARBA00022989"/>
    </source>
</evidence>
<organism evidence="12 13">
    <name type="scientific">Cupriavidus basilensis</name>
    <dbReference type="NCBI Taxonomy" id="68895"/>
    <lineage>
        <taxon>Bacteria</taxon>
        <taxon>Pseudomonadati</taxon>
        <taxon>Pseudomonadota</taxon>
        <taxon>Betaproteobacteria</taxon>
        <taxon>Burkholderiales</taxon>
        <taxon>Burkholderiaceae</taxon>
        <taxon>Cupriavidus</taxon>
    </lineage>
</organism>
<dbReference type="Pfam" id="PF07963">
    <property type="entry name" value="N_methyl"/>
    <property type="match status" value="1"/>
</dbReference>
<evidence type="ECO:0000256" key="4">
    <source>
        <dbReference type="ARBA" id="ARBA00022481"/>
    </source>
</evidence>
<keyword evidence="8" id="KW-0472">Membrane</keyword>
<evidence type="ECO:0000256" key="5">
    <source>
        <dbReference type="ARBA" id="ARBA00022519"/>
    </source>
</evidence>
<dbReference type="EMBL" id="JARJLM010000603">
    <property type="protein sequence ID" value="MDF3838561.1"/>
    <property type="molecule type" value="Genomic_DNA"/>
</dbReference>
<dbReference type="NCBIfam" id="TIGR02532">
    <property type="entry name" value="IV_pilin_GFxxxE"/>
    <property type="match status" value="1"/>
</dbReference>
<gene>
    <name evidence="12" type="ORF">P3W85_37350</name>
</gene>
<dbReference type="Proteomes" id="UP001216674">
    <property type="component" value="Unassembled WGS sequence"/>
</dbReference>
<evidence type="ECO:0000256" key="9">
    <source>
        <dbReference type="ARBA" id="ARBA00025772"/>
    </source>
</evidence>